<feature type="region of interest" description="Disordered" evidence="1">
    <location>
        <begin position="223"/>
        <end position="248"/>
    </location>
</feature>
<proteinExistence type="predicted"/>
<evidence type="ECO:0000256" key="1">
    <source>
        <dbReference type="SAM" id="MobiDB-lite"/>
    </source>
</evidence>
<dbReference type="Proteomes" id="UP000310689">
    <property type="component" value="Unassembled WGS sequence"/>
</dbReference>
<reference evidence="2 3" key="1">
    <citation type="submission" date="2019-03" db="EMBL/GenBank/DDBJ databases">
        <title>Sequencing 23 genomes of Wallemia ichthyophaga.</title>
        <authorList>
            <person name="Gostincar C."/>
        </authorList>
    </citation>
    <scope>NUCLEOTIDE SEQUENCE [LARGE SCALE GENOMIC DNA]</scope>
    <source>
        <strain evidence="2 3">EXF-6200</strain>
    </source>
</reference>
<evidence type="ECO:0000313" key="2">
    <source>
        <dbReference type="EMBL" id="TIB35734.1"/>
    </source>
</evidence>
<dbReference type="AlphaFoldDB" id="A0A4T0FQJ5"/>
<dbReference type="OrthoDB" id="1638493at2759"/>
<protein>
    <submittedName>
        <fullName evidence="2">Uncharacterized protein</fullName>
    </submittedName>
</protein>
<organism evidence="2 3">
    <name type="scientific">Wallemia ichthyophaga</name>
    <dbReference type="NCBI Taxonomy" id="245174"/>
    <lineage>
        <taxon>Eukaryota</taxon>
        <taxon>Fungi</taxon>
        <taxon>Dikarya</taxon>
        <taxon>Basidiomycota</taxon>
        <taxon>Wallemiomycotina</taxon>
        <taxon>Wallemiomycetes</taxon>
        <taxon>Wallemiales</taxon>
        <taxon>Wallemiaceae</taxon>
        <taxon>Wallemia</taxon>
    </lineage>
</organism>
<sequence>MNISLIPDSNHISMHGTTRTCSQYSLSGNIIISIPPLQRKKLRIHSLSVTFQGCSQYSDAEGRLSSHRLAHNSDQIIKRGSEPSTFENDSEHPINVSVVFDLRLNGWLPPSMSLPSSRTSYSLFAKMESTVEAAENKRNSLLWPLNNSIKKHTVLAPECEIFISRHRNQHLRSRVHNIKSQCPTHDTRDFKPVRIGIKTPMWYFTDDDELKLDIFTGLVSDEEGDNCESGDNGSRRNAGGNGNGNGHATQARLESLQLGCIEEIHYTSEPRQRYLATYPLPQCQPPQYPLIPFAHAYQEHALSDIANTLGISSVPTSYTRSRLVARGVGPPPATAAFATHTFGEEGVDIGGKLTARIALTLPMPTKGEREGGQTKGQELHNNTETDSDKHPHSHSHAATSSPYPDCETPYVKIRHALRLILNIVRKIPGDGEWRGESIDITIPVWFSRRSNDSMLEVQAQRLALLKSKGLLPPSQLPAYSQLYTDEGTQVEDEEGPPRYNKQPDSTEETLLLAEEVRRGVHVPPRLDLSGHNNTNTTFFDYTSGVNSPISPEPFVITERSSSLV</sequence>
<gene>
    <name evidence="2" type="ORF">E3P86_02612</name>
</gene>
<name>A0A4T0FQJ5_WALIC</name>
<evidence type="ECO:0000313" key="3">
    <source>
        <dbReference type="Proteomes" id="UP000310689"/>
    </source>
</evidence>
<feature type="region of interest" description="Disordered" evidence="1">
    <location>
        <begin position="362"/>
        <end position="405"/>
    </location>
</feature>
<accession>A0A4T0FQJ5</accession>
<feature type="compositionally biased region" description="Basic and acidic residues" evidence="1">
    <location>
        <begin position="366"/>
        <end position="390"/>
    </location>
</feature>
<comment type="caution">
    <text evidence="2">The sequence shown here is derived from an EMBL/GenBank/DDBJ whole genome shotgun (WGS) entry which is preliminary data.</text>
</comment>
<feature type="compositionally biased region" description="Low complexity" evidence="1">
    <location>
        <begin position="229"/>
        <end position="238"/>
    </location>
</feature>
<dbReference type="EMBL" id="SPOI01000141">
    <property type="protein sequence ID" value="TIB35734.1"/>
    <property type="molecule type" value="Genomic_DNA"/>
</dbReference>